<dbReference type="InterPro" id="IPR010997">
    <property type="entry name" value="HRDC-like_sf"/>
</dbReference>
<dbReference type="PANTHER" id="PTHR39646:SF1">
    <property type="entry name" value="DNA-DIRECTED RNA POLYMERASE SUBUNIT RPO4"/>
    <property type="match status" value="1"/>
</dbReference>
<dbReference type="GO" id="GO:0003899">
    <property type="term" value="F:DNA-directed RNA polymerase activity"/>
    <property type="evidence" value="ECO:0007669"/>
    <property type="project" value="UniProtKB-UniRule"/>
</dbReference>
<comment type="subunit">
    <text evidence="1">Part of the RNA polymerase complex. Forms a stalk with Rpo7 that extends from the main structure.</text>
</comment>
<evidence type="ECO:0000313" key="3">
    <source>
        <dbReference type="Proteomes" id="UP000029980"/>
    </source>
</evidence>
<comment type="catalytic activity">
    <reaction evidence="1">
        <text>RNA(n) + a ribonucleoside 5'-triphosphate = RNA(n+1) + diphosphate</text>
        <dbReference type="Rhea" id="RHEA:21248"/>
        <dbReference type="Rhea" id="RHEA-COMP:14527"/>
        <dbReference type="Rhea" id="RHEA-COMP:17342"/>
        <dbReference type="ChEBI" id="CHEBI:33019"/>
        <dbReference type="ChEBI" id="CHEBI:61557"/>
        <dbReference type="ChEBI" id="CHEBI:140395"/>
        <dbReference type="EC" id="2.7.7.6"/>
    </reaction>
</comment>
<dbReference type="EC" id="2.7.7.6" evidence="1"/>
<dbReference type="InterPro" id="IPR010924">
    <property type="entry name" value="Rpo4"/>
</dbReference>
<organism evidence="2 3">
    <name type="scientific">Thermococcus eurythermalis</name>
    <dbReference type="NCBI Taxonomy" id="1505907"/>
    <lineage>
        <taxon>Archaea</taxon>
        <taxon>Methanobacteriati</taxon>
        <taxon>Methanobacteriota</taxon>
        <taxon>Thermococci</taxon>
        <taxon>Thermococcales</taxon>
        <taxon>Thermococcaceae</taxon>
        <taxon>Thermococcus</taxon>
    </lineage>
</organism>
<dbReference type="HAMAP" id="MF_00864">
    <property type="entry name" value="RNApol_arch_Rpo4"/>
    <property type="match status" value="1"/>
</dbReference>
<dbReference type="GO" id="GO:0000166">
    <property type="term" value="F:nucleotide binding"/>
    <property type="evidence" value="ECO:0007669"/>
    <property type="project" value="InterPro"/>
</dbReference>
<dbReference type="HOGENOM" id="CLU_165892_1_0_2"/>
<dbReference type="InterPro" id="IPR005574">
    <property type="entry name" value="Rpb4/RPC9"/>
</dbReference>
<dbReference type="KEGG" id="teu:TEU_07220"/>
<gene>
    <name evidence="1" type="primary">rpo4</name>
    <name evidence="1" type="synonym">rpoF</name>
    <name evidence="2" type="ORF">TEU_07220</name>
</gene>
<sequence length="122" mass="14456">MIGRKKLEEHYLTIAETKELLERRKEEGMAENPEEPMFYEARVSLEHAEKFAKLSPEKAKELKEKLMGLFDWIDERLAAKIVDILPNDYLDIRVIFAKEEYMPSPEEAEEIIKLVDEYRPLD</sequence>
<evidence type="ECO:0000313" key="2">
    <source>
        <dbReference type="EMBL" id="AIU70137.1"/>
    </source>
</evidence>
<dbReference type="PANTHER" id="PTHR39646">
    <property type="entry name" value="RNA POLYMERASE RPB4"/>
    <property type="match status" value="1"/>
</dbReference>
<dbReference type="NCBIfam" id="NF011551">
    <property type="entry name" value="PRK14981.1-3"/>
    <property type="match status" value="1"/>
</dbReference>
<comment type="function">
    <text evidence="1">DNA-dependent RNA polymerase (RNAP) catalyzes the transcription of DNA into RNA using the four ribonucleoside triphosphates as substrates. This subunit is less well bound than the others.</text>
</comment>
<dbReference type="GO" id="GO:0000428">
    <property type="term" value="C:DNA-directed RNA polymerase complex"/>
    <property type="evidence" value="ECO:0007669"/>
    <property type="project" value="UniProtKB-KW"/>
</dbReference>
<dbReference type="InterPro" id="IPR044876">
    <property type="entry name" value="HRDC_dom_sf"/>
</dbReference>
<keyword evidence="1" id="KW-0804">Transcription</keyword>
<dbReference type="Proteomes" id="UP000029980">
    <property type="component" value="Chromosome"/>
</dbReference>
<reference evidence="2 3" key="1">
    <citation type="journal article" date="2015" name="Int. J. Syst. Evol. Microbiol.">
        <title>Thermococcus eurythermalis sp. nov., a conditional piezophilic hyperthermophilic archaeon with a wide temperature range isolated from an oil-immersed chimney in the Guaymas Basin.</title>
        <authorList>
            <person name="Zhao W."/>
            <person name="Zeng X."/>
            <person name="Xiao X."/>
        </authorList>
    </citation>
    <scope>NUCLEOTIDE SEQUENCE [LARGE SCALE GENOMIC DNA]</scope>
    <source>
        <strain evidence="2 3">A501</strain>
    </source>
</reference>
<dbReference type="AlphaFoldDB" id="A0A097QUI1"/>
<keyword evidence="1" id="KW-0548">Nucleotidyltransferase</keyword>
<comment type="subcellular location">
    <subcellularLocation>
        <location evidence="1">Cytoplasm</location>
    </subcellularLocation>
</comment>
<keyword evidence="1 2" id="KW-0240">DNA-directed RNA polymerase</keyword>
<dbReference type="GeneID" id="25153228"/>
<keyword evidence="1" id="KW-0808">Transferase</keyword>
<dbReference type="Gene3D" id="1.10.150.80">
    <property type="entry name" value="HRDC domain"/>
    <property type="match status" value="1"/>
</dbReference>
<dbReference type="PIRSF" id="PIRSF005053">
    <property type="entry name" value="RNA_pol_F_arch"/>
    <property type="match status" value="1"/>
</dbReference>
<dbReference type="EMBL" id="CP008887">
    <property type="protein sequence ID" value="AIU70137.1"/>
    <property type="molecule type" value="Genomic_DNA"/>
</dbReference>
<dbReference type="SUPFAM" id="SSF47819">
    <property type="entry name" value="HRDC-like"/>
    <property type="match status" value="1"/>
</dbReference>
<dbReference type="STRING" id="1505907.TEU_07220"/>
<accession>A0A097QUI1</accession>
<dbReference type="GO" id="GO:0005737">
    <property type="term" value="C:cytoplasm"/>
    <property type="evidence" value="ECO:0007669"/>
    <property type="project" value="UniProtKB-SubCell"/>
</dbReference>
<dbReference type="Pfam" id="PF03874">
    <property type="entry name" value="RNA_pol_Rpb4"/>
    <property type="match status" value="1"/>
</dbReference>
<evidence type="ECO:0000256" key="1">
    <source>
        <dbReference type="HAMAP-Rule" id="MF_00864"/>
    </source>
</evidence>
<name>A0A097QUI1_9EURY</name>
<protein>
    <recommendedName>
        <fullName evidence="1">DNA-directed RNA polymerase subunit Rpo4</fullName>
        <ecNumber evidence="1">2.7.7.6</ecNumber>
    </recommendedName>
    <alternativeName>
        <fullName evidence="1">DNA-directed RNA polymerase subunit F</fullName>
    </alternativeName>
</protein>
<keyword evidence="1" id="KW-0963">Cytoplasm</keyword>
<dbReference type="Gene3D" id="6.10.140.10">
    <property type="match status" value="1"/>
</dbReference>
<dbReference type="RefSeq" id="WP_050003111.1">
    <property type="nucleotide sequence ID" value="NZ_CP008887.1"/>
</dbReference>
<comment type="similarity">
    <text evidence="1">Belongs to the eukaryotic RPB4 RNA polymerase subunit family.</text>
</comment>
<keyword evidence="3" id="KW-1185">Reference proteome</keyword>
<proteinExistence type="inferred from homology"/>
<dbReference type="GO" id="GO:0006352">
    <property type="term" value="P:DNA-templated transcription initiation"/>
    <property type="evidence" value="ECO:0007669"/>
    <property type="project" value="InterPro"/>
</dbReference>
<dbReference type="OrthoDB" id="25158at2157"/>